<protein>
    <submittedName>
        <fullName evidence="6">Uncharacterized protein</fullName>
    </submittedName>
</protein>
<keyword evidence="5" id="KW-0732">Signal</keyword>
<evidence type="ECO:0000256" key="5">
    <source>
        <dbReference type="SAM" id="SignalP"/>
    </source>
</evidence>
<reference evidence="6" key="1">
    <citation type="submission" date="2021-05" db="EMBL/GenBank/DDBJ databases">
        <title>The genome of the haptophyte Pavlova lutheri (Diacronema luteri, Pavlovales) - a model for lipid biosynthesis in eukaryotic algae.</title>
        <authorList>
            <person name="Hulatt C.J."/>
            <person name="Posewitz M.C."/>
        </authorList>
    </citation>
    <scope>NUCLEOTIDE SEQUENCE</scope>
    <source>
        <strain evidence="6">NIVA-4/92</strain>
    </source>
</reference>
<dbReference type="Proteomes" id="UP000751190">
    <property type="component" value="Unassembled WGS sequence"/>
</dbReference>
<name>A0A8J5XCY1_DIALT</name>
<feature type="compositionally biased region" description="Basic and acidic residues" evidence="3">
    <location>
        <begin position="132"/>
        <end position="151"/>
    </location>
</feature>
<keyword evidence="1" id="KW-0677">Repeat</keyword>
<evidence type="ECO:0000313" key="7">
    <source>
        <dbReference type="Proteomes" id="UP000751190"/>
    </source>
</evidence>
<feature type="region of interest" description="Disordered" evidence="3">
    <location>
        <begin position="94"/>
        <end position="114"/>
    </location>
</feature>
<dbReference type="OrthoDB" id="538768at2759"/>
<keyword evidence="7" id="KW-1185">Reference proteome</keyword>
<feature type="compositionally biased region" description="Pro residues" evidence="3">
    <location>
        <begin position="333"/>
        <end position="354"/>
    </location>
</feature>
<dbReference type="InterPro" id="IPR051709">
    <property type="entry name" value="Ub-ligase/GTPase-reg"/>
</dbReference>
<dbReference type="SUPFAM" id="SSF50985">
    <property type="entry name" value="RCC1/BLIP-II"/>
    <property type="match status" value="1"/>
</dbReference>
<dbReference type="PANTHER" id="PTHR45622">
    <property type="entry name" value="UBIQUITIN-PROTEIN LIGASE E3A-RELATED"/>
    <property type="match status" value="1"/>
</dbReference>
<feature type="region of interest" description="Disordered" evidence="3">
    <location>
        <begin position="331"/>
        <end position="363"/>
    </location>
</feature>
<accession>A0A8J5XCY1</accession>
<dbReference type="PROSITE" id="PS50012">
    <property type="entry name" value="RCC1_3"/>
    <property type="match status" value="1"/>
</dbReference>
<feature type="chain" id="PRO_5035200682" evidence="5">
    <location>
        <begin position="20"/>
        <end position="2145"/>
    </location>
</feature>
<feature type="signal peptide" evidence="5">
    <location>
        <begin position="1"/>
        <end position="19"/>
    </location>
</feature>
<evidence type="ECO:0000313" key="6">
    <source>
        <dbReference type="EMBL" id="KAG8458357.1"/>
    </source>
</evidence>
<dbReference type="GO" id="GO:0005737">
    <property type="term" value="C:cytoplasm"/>
    <property type="evidence" value="ECO:0007669"/>
    <property type="project" value="TreeGrafter"/>
</dbReference>
<gene>
    <name evidence="6" type="ORF">KFE25_011741</name>
</gene>
<comment type="caution">
    <text evidence="6">The sequence shown here is derived from an EMBL/GenBank/DDBJ whole genome shotgun (WGS) entry which is preliminary data.</text>
</comment>
<dbReference type="InterPro" id="IPR009091">
    <property type="entry name" value="RCC1/BLIP-II"/>
</dbReference>
<feature type="compositionally biased region" description="Pro residues" evidence="3">
    <location>
        <begin position="987"/>
        <end position="1006"/>
    </location>
</feature>
<dbReference type="Gene3D" id="2.130.10.30">
    <property type="entry name" value="Regulator of chromosome condensation 1/beta-lactamase-inhibitor protein II"/>
    <property type="match status" value="1"/>
</dbReference>
<sequence>MRPLPAVAACALLVAAASGFGEVGSPAECSCPAPAPPAYVVDPGWATHTCSRSFKYGTATCHPVPTDQVNGLFSMEVLRTRVEQTSARVSRELLATATHAPSPPRARRLADSGARARASADDALWLDTSAQLDDRSAEPRSRAPRTKDPARVHASLESLAGTPAEGDGDAPSAQELEKRGGGAAGHAEIIVSKALHLPDGIERIDRQPDAYIVARIMHATGADTLCELLNYEDGAHVAKVHINEEFPIYHPELVFGCDKTFAHGDEVIFEIYDYNFGAKEDRLLVELSACPAMSGMHPRTGLITCSVPRPFGEPGEKTQVVYTVLNKHYYKEPSPPPPAPSPPPPSPSPPPPPGGTRYDGPELCLPDYSAATPPVFEAVQVAVGFNYTCALTMDARVRCFGANTFGQLGGGHADEWAAISHEYVDLGHVHVGANFHMGDRAHPNHISPGLNVPVRVRMVSSSHSHSCAITCEGLVKCWGANALGQLGYGDTMNRGFTRAEMGDNLPYVKFGHDPWLGTPSGRGHYTHPQAIQISAGGGTCSPHEWPFEPQGRTCAVNSNYELQCWGDNTCGYLPHPPAGGVCAQRLNAHAEIAAGRHHPCAAIGDQPWEMDHHLPVVQLHHDAKFTYAVSVGTTFTCAISASNDPPEMMWSPEANALRGGGKLKCWGDNSMGQLGQGNHKPIKYTLSAPRGTPDYSEWIDLPGHALQVSAGFTHACAAVQLFESAQVRLFCWGENAAGQLFLAPNADDFTYVGDDPGEMGSAMKPVPLGQTRALRDAAASSLEVDESYLAPAVIAGNKNPTVCPDDGAATCVMRSGDVADGVCVGDHFNFEPGSTPAPVGHGVHLRKVTGTGGEERCIAVLRSSTSPSALTNAACDPHDERQLWAFDHELRAWQSVYHAAQSLCLSLSRGAASGTDELSLEPCSAARKFDLDVGKQVPYCQKPHDQHPAVVATLDPQRAKCLEVVKGDFSCERRLCTEKPYINCEPIPDPSPPPSPAPLSPPPAPPAEQQCERLNPAPHCNERFFRALLRKKKKMSLPPECNCNSDPLSECNWEQFNSYGCRDAMQRDTFLRWECLAHALSPVARFMNKDCLHNWHPFEQTRPDQAQLAKCEAMGYPAELMHSEPCSEDERDCCLEFIECTLDTSETAGNHPLKTTKCHNDNDRQCWYRSTLVSSAMHESGKHGEYYSAFYEEHKARHGWNPIRQCLVTPAQSRANVARESGNEVPEALYQTWECSGDISQVWLFDGVLPTTVSYYMDVARHCHGDSVHCPADYDEHDAGRHFCEAFRDFEHHNTVAAEQKLHRCPEMMRSCDAMIRGFDAGGYYQRNPGVEQCPDRDDFNRTLMPDSVAIFGTHCHHVPRDWMHRWEEQYPWIMQCNQEHSNYCVLPHRVFYHGHDAPPPPPASLIAPPPASFHVNVAHHPPPAMPPNPPPPPPPPDDQCSRMAPAPHCNERNFRYQIKERYGLEMPAECSNRLDAMKPAGDLVYSSEACKLALNASDFLRWECLAHALTPVMRFMNKDCLHNWHPVLMADSTMQYDTAAQICGAQGYPEELMHTEWCMEDHHDCCLEYVDCHFGVFQMGANHPLKSTKCDSNQDRQCWYRNSLDRHANGRSSENFYSAFYESVKRERGWNPVRQCLTSPFDFEGDASAREVVDTPESAYGTWECSGEIEQQWSPNNIMPSYIQFWHDAVERCDLEPSTCPRSFTAEEAGLEYCTKFNEFIDEQTAIAESRLSRCPAQMHTCEDRKSNAFRTSDLTIECPDPDDFNRTLLPDMEAIFGKDCARVPLHWEYKVTGQYEWKMLCNENHSPVCVMPHRTHPPPPLAPTYKTVCMPDAPSEGCAHAECTLESPCRLRAHDPGAPSPDAHDDCVDTRDWRNALPARGARKPPSSALTCEDYTDMGYCFQGKLIRAAMGGAPFVHPEHNCCDCGKSAHVGLPSTTGLQCLVYTITNKRQHRLSAEPCDSAGESEWSNLGASAEQKFAAWAIIDGLVRPVNPATRQIAVDDFCLDGDLELVQCHDLEPFYPVVPYHTQTFMCFDGVEHHSTGAVCVSPVDMTGQRVGARASGRLPAYEGSLWPLEHARRTGAAAALATVVPAQRSPSSAYQLRASVLMVGAGLAVLVLAIASLRARASRVSAGVTCSSELL</sequence>
<evidence type="ECO:0000256" key="4">
    <source>
        <dbReference type="SAM" id="Phobius"/>
    </source>
</evidence>
<dbReference type="InterPro" id="IPR000408">
    <property type="entry name" value="Reg_chr_condens"/>
</dbReference>
<keyword evidence="4" id="KW-1133">Transmembrane helix</keyword>
<dbReference type="PANTHER" id="PTHR45622:SF70">
    <property type="entry name" value="SECRETION-REGULATING GUANINE NUCLEOTIDE EXCHANGE FACTOR"/>
    <property type="match status" value="1"/>
</dbReference>
<evidence type="ECO:0000256" key="3">
    <source>
        <dbReference type="SAM" id="MobiDB-lite"/>
    </source>
</evidence>
<keyword evidence="4" id="KW-0472">Membrane</keyword>
<evidence type="ECO:0000256" key="2">
    <source>
        <dbReference type="PROSITE-ProRule" id="PRU00235"/>
    </source>
</evidence>
<feature type="transmembrane region" description="Helical" evidence="4">
    <location>
        <begin position="2104"/>
        <end position="2125"/>
    </location>
</feature>
<proteinExistence type="predicted"/>
<dbReference type="PROSITE" id="PS50231">
    <property type="entry name" value="RICIN_B_LECTIN"/>
    <property type="match status" value="1"/>
</dbReference>
<dbReference type="EMBL" id="JAGTXO010000053">
    <property type="protein sequence ID" value="KAG8458357.1"/>
    <property type="molecule type" value="Genomic_DNA"/>
</dbReference>
<feature type="region of interest" description="Disordered" evidence="3">
    <location>
        <begin position="1418"/>
        <end position="1441"/>
    </location>
</feature>
<keyword evidence="4" id="KW-0812">Transmembrane</keyword>
<evidence type="ECO:0000256" key="1">
    <source>
        <dbReference type="ARBA" id="ARBA00022737"/>
    </source>
</evidence>
<organism evidence="6 7">
    <name type="scientific">Diacronema lutheri</name>
    <name type="common">Unicellular marine alga</name>
    <name type="synonym">Monochrysis lutheri</name>
    <dbReference type="NCBI Taxonomy" id="2081491"/>
    <lineage>
        <taxon>Eukaryota</taxon>
        <taxon>Haptista</taxon>
        <taxon>Haptophyta</taxon>
        <taxon>Pavlovophyceae</taxon>
        <taxon>Pavlovales</taxon>
        <taxon>Pavlovaceae</taxon>
        <taxon>Diacronema</taxon>
    </lineage>
</organism>
<feature type="region of interest" description="Disordered" evidence="3">
    <location>
        <begin position="987"/>
        <end position="1010"/>
    </location>
</feature>
<dbReference type="Pfam" id="PF13540">
    <property type="entry name" value="RCC1_2"/>
    <property type="match status" value="2"/>
</dbReference>
<feature type="compositionally biased region" description="Pro residues" evidence="3">
    <location>
        <begin position="1421"/>
        <end position="1438"/>
    </location>
</feature>
<feature type="repeat" description="RCC1" evidence="2">
    <location>
        <begin position="661"/>
        <end position="721"/>
    </location>
</feature>
<feature type="region of interest" description="Disordered" evidence="3">
    <location>
        <begin position="127"/>
        <end position="181"/>
    </location>
</feature>